<comment type="caution">
    <text evidence="13">The sequence shown here is derived from an EMBL/GenBank/DDBJ whole genome shotgun (WGS) entry which is preliminary data.</text>
</comment>
<dbReference type="AlphaFoldDB" id="A0A1V2L3Z8"/>
<evidence type="ECO:0000313" key="13">
    <source>
        <dbReference type="EMBL" id="ONH66639.1"/>
    </source>
</evidence>
<evidence type="ECO:0000256" key="6">
    <source>
        <dbReference type="ARBA" id="ARBA00022824"/>
    </source>
</evidence>
<keyword evidence="3 13" id="KW-0645">Protease</keyword>
<dbReference type="VEuPathDB" id="FungiDB:BON22_3405"/>
<feature type="transmembrane region" description="Helical" evidence="11">
    <location>
        <begin position="58"/>
        <end position="76"/>
    </location>
</feature>
<keyword evidence="6" id="KW-0256">Endoplasmic reticulum</keyword>
<keyword evidence="5" id="KW-0378">Hydrolase</keyword>
<evidence type="ECO:0000256" key="2">
    <source>
        <dbReference type="ARBA" id="ARBA00006897"/>
    </source>
</evidence>
<proteinExistence type="inferred from homology"/>
<evidence type="ECO:0000256" key="5">
    <source>
        <dbReference type="ARBA" id="ARBA00022801"/>
    </source>
</evidence>
<dbReference type="OMA" id="HSFCNWC"/>
<feature type="transmembrane region" description="Helical" evidence="11">
    <location>
        <begin position="121"/>
        <end position="138"/>
    </location>
</feature>
<dbReference type="GO" id="GO:0004222">
    <property type="term" value="F:metalloendopeptidase activity"/>
    <property type="evidence" value="ECO:0007669"/>
    <property type="project" value="InterPro"/>
</dbReference>
<gene>
    <name evidence="13" type="ORF">BON22_3405</name>
</gene>
<evidence type="ECO:0000256" key="10">
    <source>
        <dbReference type="ARBA" id="ARBA00049729"/>
    </source>
</evidence>
<feature type="transmembrane region" description="Helical" evidence="11">
    <location>
        <begin position="172"/>
        <end position="201"/>
    </location>
</feature>
<evidence type="ECO:0000256" key="1">
    <source>
        <dbReference type="ARBA" id="ARBA00004477"/>
    </source>
</evidence>
<dbReference type="InterPro" id="IPR039731">
    <property type="entry name" value="Rce1"/>
</dbReference>
<dbReference type="GO" id="GO:0071586">
    <property type="term" value="P:CAAX-box protein processing"/>
    <property type="evidence" value="ECO:0007669"/>
    <property type="project" value="InterPro"/>
</dbReference>
<keyword evidence="7 11" id="KW-1133">Transmembrane helix</keyword>
<evidence type="ECO:0000256" key="7">
    <source>
        <dbReference type="ARBA" id="ARBA00022989"/>
    </source>
</evidence>
<accession>A0A1V2L3Z8</accession>
<evidence type="ECO:0000256" key="9">
    <source>
        <dbReference type="ARBA" id="ARBA00047280"/>
    </source>
</evidence>
<dbReference type="Pfam" id="PF02517">
    <property type="entry name" value="Rce1-like"/>
    <property type="match status" value="1"/>
</dbReference>
<dbReference type="EMBL" id="MPUK01000006">
    <property type="protein sequence ID" value="ONH66639.1"/>
    <property type="molecule type" value="Genomic_DNA"/>
</dbReference>
<dbReference type="Proteomes" id="UP000189513">
    <property type="component" value="Unassembled WGS sequence"/>
</dbReference>
<dbReference type="PANTHER" id="PTHR13046">
    <property type="entry name" value="PROTEASE U48 CAAX PRENYL PROTEASE RCE1"/>
    <property type="match status" value="1"/>
</dbReference>
<comment type="similarity">
    <text evidence="2">Belongs to the peptidase U48 family.</text>
</comment>
<dbReference type="GO" id="GO:0005789">
    <property type="term" value="C:endoplasmic reticulum membrane"/>
    <property type="evidence" value="ECO:0007669"/>
    <property type="project" value="UniProtKB-SubCell"/>
</dbReference>
<keyword evidence="8 11" id="KW-0472">Membrane</keyword>
<name>A0A1V2L3Z8_CYBFA</name>
<dbReference type="EC" id="3.4.26.1" evidence="10"/>
<comment type="catalytic activity">
    <reaction evidence="9">
        <text>Hydrolyzes the peptide bond -P2-(S-farnesyl or geranylgeranyl)C-P1'-P2'-P3'-COOH where P1' and P2' are amino acids with aliphatic sidechains and P3' is any C-terminal residue.</text>
        <dbReference type="EC" id="3.4.26.1"/>
    </reaction>
</comment>
<evidence type="ECO:0000313" key="14">
    <source>
        <dbReference type="Proteomes" id="UP000189513"/>
    </source>
</evidence>
<keyword evidence="14" id="KW-1185">Reference proteome</keyword>
<feature type="domain" description="CAAX prenyl protease 2/Lysostaphin resistance protein A-like" evidence="12">
    <location>
        <begin position="157"/>
        <end position="264"/>
    </location>
</feature>
<dbReference type="PANTHER" id="PTHR13046:SF0">
    <property type="entry name" value="CAAX PRENYL PROTEASE 2"/>
    <property type="match status" value="1"/>
</dbReference>
<evidence type="ECO:0000256" key="4">
    <source>
        <dbReference type="ARBA" id="ARBA00022692"/>
    </source>
</evidence>
<feature type="transmembrane region" description="Helical" evidence="11">
    <location>
        <begin position="12"/>
        <end position="32"/>
    </location>
</feature>
<comment type="subcellular location">
    <subcellularLocation>
        <location evidence="1">Endoplasmic reticulum membrane</location>
        <topology evidence="1">Multi-pass membrane protein</topology>
    </subcellularLocation>
</comment>
<keyword evidence="4 11" id="KW-0812">Transmembrane</keyword>
<dbReference type="InterPro" id="IPR003675">
    <property type="entry name" value="Rce1/LyrA-like_dom"/>
</dbReference>
<evidence type="ECO:0000256" key="3">
    <source>
        <dbReference type="ARBA" id="ARBA00022670"/>
    </source>
</evidence>
<evidence type="ECO:0000256" key="8">
    <source>
        <dbReference type="ARBA" id="ARBA00023136"/>
    </source>
</evidence>
<evidence type="ECO:0000259" key="12">
    <source>
        <dbReference type="Pfam" id="PF02517"/>
    </source>
</evidence>
<protein>
    <recommendedName>
        <fullName evidence="10">intramembrane prenyl-peptidase Rce1</fullName>
        <ecNumber evidence="10">3.4.26.1</ecNumber>
    </recommendedName>
</protein>
<evidence type="ECO:0000256" key="11">
    <source>
        <dbReference type="SAM" id="Phobius"/>
    </source>
</evidence>
<sequence>MALFTLSYGYPFPQGVLLSLALSVLYVVTIYVHKPANAARAKTGAIDRNDPAIVKWRVKIIGIFTVLSLIGTPLMVSKLSAVPLGKVIAQLGILPGFLYDEGLKFSRETLVLYIRDIFQDVMLLSILYIGPLINDIFFESESPLMMIQHYVSQISTLHGFRDLIVGPLTEEIVYTSLTILILIQVPNITTYQLIFIPPLFFSVAHLHHAYEMYSTSTIPLKIIILSTLFQMMYTFLFGILTDFVFLRQTNLWSCFVLHSLCNFMGVPSMSVDTTKFKYWNYVYYALLIVGMYGFTKTLFPLTESSMSLTPF</sequence>
<dbReference type="STRING" id="36022.A0A1V2L3Z8"/>
<feature type="transmembrane region" description="Helical" evidence="11">
    <location>
        <begin position="222"/>
        <end position="244"/>
    </location>
</feature>
<reference evidence="14" key="1">
    <citation type="journal article" date="2017" name="Genome Announc.">
        <title>Genome sequences of Cyberlindnera fabianii 65, Pichia kudriavzevii 129, and Saccharomyces cerevisiae 131 isolated from fermented masau fruits in Zimbabwe.</title>
        <authorList>
            <person name="van Rijswijck I.M.H."/>
            <person name="Derks M.F.L."/>
            <person name="Abee T."/>
            <person name="de Ridder D."/>
            <person name="Smid E.J."/>
        </authorList>
    </citation>
    <scope>NUCLEOTIDE SEQUENCE [LARGE SCALE GENOMIC DNA]</scope>
    <source>
        <strain evidence="14">65</strain>
    </source>
</reference>
<organism evidence="13 14">
    <name type="scientific">Cyberlindnera fabianii</name>
    <name type="common">Yeast</name>
    <name type="synonym">Hansenula fabianii</name>
    <dbReference type="NCBI Taxonomy" id="36022"/>
    <lineage>
        <taxon>Eukaryota</taxon>
        <taxon>Fungi</taxon>
        <taxon>Dikarya</taxon>
        <taxon>Ascomycota</taxon>
        <taxon>Saccharomycotina</taxon>
        <taxon>Saccharomycetes</taxon>
        <taxon>Phaffomycetales</taxon>
        <taxon>Phaffomycetaceae</taxon>
        <taxon>Cyberlindnera</taxon>
    </lineage>
</organism>
<feature type="transmembrane region" description="Helical" evidence="11">
    <location>
        <begin position="281"/>
        <end position="301"/>
    </location>
</feature>